<keyword evidence="5" id="KW-0012">Acyltransferase</keyword>
<evidence type="ECO:0000256" key="6">
    <source>
        <dbReference type="ARBA" id="ARBA00023316"/>
    </source>
</evidence>
<dbReference type="InterPro" id="IPR050644">
    <property type="entry name" value="PG_Glycine_Bridge_Synth"/>
</dbReference>
<accession>A0A0G0MU32</accession>
<protein>
    <submittedName>
        <fullName evidence="7">Methicillin resistance protein</fullName>
    </submittedName>
</protein>
<dbReference type="Gene3D" id="3.40.630.30">
    <property type="match status" value="1"/>
</dbReference>
<dbReference type="PANTHER" id="PTHR36174">
    <property type="entry name" value="LIPID II:GLYCINE GLYCYLTRANSFERASE"/>
    <property type="match status" value="1"/>
</dbReference>
<dbReference type="Proteomes" id="UP000033935">
    <property type="component" value="Unassembled WGS sequence"/>
</dbReference>
<dbReference type="InterPro" id="IPR016181">
    <property type="entry name" value="Acyl_CoA_acyltransferase"/>
</dbReference>
<dbReference type="AlphaFoldDB" id="A0A0G0MU32"/>
<evidence type="ECO:0000256" key="3">
    <source>
        <dbReference type="ARBA" id="ARBA00022960"/>
    </source>
</evidence>
<evidence type="ECO:0000256" key="4">
    <source>
        <dbReference type="ARBA" id="ARBA00022984"/>
    </source>
</evidence>
<reference evidence="7 8" key="1">
    <citation type="journal article" date="2015" name="Nature">
        <title>rRNA introns, odd ribosomes, and small enigmatic genomes across a large radiation of phyla.</title>
        <authorList>
            <person name="Brown C.T."/>
            <person name="Hug L.A."/>
            <person name="Thomas B.C."/>
            <person name="Sharon I."/>
            <person name="Castelle C.J."/>
            <person name="Singh A."/>
            <person name="Wilkins M.J."/>
            <person name="Williams K.H."/>
            <person name="Banfield J.F."/>
        </authorList>
    </citation>
    <scope>NUCLEOTIDE SEQUENCE [LARGE SCALE GENOMIC DNA]</scope>
</reference>
<evidence type="ECO:0000256" key="1">
    <source>
        <dbReference type="ARBA" id="ARBA00009943"/>
    </source>
</evidence>
<dbReference type="GO" id="GO:0071555">
    <property type="term" value="P:cell wall organization"/>
    <property type="evidence" value="ECO:0007669"/>
    <property type="project" value="UniProtKB-KW"/>
</dbReference>
<sequence length="315" mass="36964">MNQLEWNQFVHMHGPLSGSFLHSWEWGEFQKAVGEQVRREIITHKDQTIGVAQWLDRQLPFFGTYSFCPKGPIFCEAADLLEWSRFFQDQIFLRVEPEREILTKQICKSIDLNPAHTLLTDFSKTEEELMQAMHPKTRYNIRIAQKHEVQIDLNRIDFETVWKMFEQTSSRGQFRLHAKRYYKTMIESLQTGDCRAFLAVAKHKDLLLAANILIDFGKTRTYLHGASSNEHRNFMGPYLLHWELMKNAKQQGLEIYDWWGVAAQNASGYHPWAGISRFKRGFGGIQSQTPGTQDIIGKPLKYHLYQLARRVRRMI</sequence>
<keyword evidence="3" id="KW-0133">Cell shape</keyword>
<organism evidence="7 8">
    <name type="scientific">Candidatus Uhrbacteria bacterium GW2011_GWF2_39_13</name>
    <dbReference type="NCBI Taxonomy" id="1618995"/>
    <lineage>
        <taxon>Bacteria</taxon>
        <taxon>Candidatus Uhriibacteriota</taxon>
    </lineage>
</organism>
<dbReference type="EMBL" id="LBWG01000016">
    <property type="protein sequence ID" value="KKR03941.1"/>
    <property type="molecule type" value="Genomic_DNA"/>
</dbReference>
<evidence type="ECO:0000313" key="8">
    <source>
        <dbReference type="Proteomes" id="UP000033935"/>
    </source>
</evidence>
<keyword evidence="6" id="KW-0961">Cell wall biogenesis/degradation</keyword>
<evidence type="ECO:0000256" key="2">
    <source>
        <dbReference type="ARBA" id="ARBA00022679"/>
    </source>
</evidence>
<evidence type="ECO:0000256" key="5">
    <source>
        <dbReference type="ARBA" id="ARBA00023315"/>
    </source>
</evidence>
<name>A0A0G0MU32_9BACT</name>
<evidence type="ECO:0000313" key="7">
    <source>
        <dbReference type="EMBL" id="KKR03941.1"/>
    </source>
</evidence>
<gene>
    <name evidence="7" type="ORF">UT30_C0016G0012</name>
</gene>
<dbReference type="GO" id="GO:0009252">
    <property type="term" value="P:peptidoglycan biosynthetic process"/>
    <property type="evidence" value="ECO:0007669"/>
    <property type="project" value="UniProtKB-KW"/>
</dbReference>
<dbReference type="PANTHER" id="PTHR36174:SF1">
    <property type="entry name" value="LIPID II:GLYCINE GLYCYLTRANSFERASE"/>
    <property type="match status" value="1"/>
</dbReference>
<dbReference type="GO" id="GO:0016755">
    <property type="term" value="F:aminoacyltransferase activity"/>
    <property type="evidence" value="ECO:0007669"/>
    <property type="project" value="InterPro"/>
</dbReference>
<dbReference type="InterPro" id="IPR003447">
    <property type="entry name" value="FEMABX"/>
</dbReference>
<keyword evidence="2" id="KW-0808">Transferase</keyword>
<dbReference type="PROSITE" id="PS51191">
    <property type="entry name" value="FEMABX"/>
    <property type="match status" value="1"/>
</dbReference>
<comment type="similarity">
    <text evidence="1">Belongs to the FemABX family.</text>
</comment>
<dbReference type="SUPFAM" id="SSF55729">
    <property type="entry name" value="Acyl-CoA N-acyltransferases (Nat)"/>
    <property type="match status" value="2"/>
</dbReference>
<proteinExistence type="inferred from homology"/>
<dbReference type="Pfam" id="PF02388">
    <property type="entry name" value="FemAB"/>
    <property type="match status" value="2"/>
</dbReference>
<keyword evidence="4" id="KW-0573">Peptidoglycan synthesis</keyword>
<comment type="caution">
    <text evidence="7">The sequence shown here is derived from an EMBL/GenBank/DDBJ whole genome shotgun (WGS) entry which is preliminary data.</text>
</comment>
<dbReference type="GO" id="GO:0008360">
    <property type="term" value="P:regulation of cell shape"/>
    <property type="evidence" value="ECO:0007669"/>
    <property type="project" value="UniProtKB-KW"/>
</dbReference>